<dbReference type="PANTHER" id="PTHR43283:SF11">
    <property type="entry name" value="BETA-LACTAMASE-RELATED DOMAIN-CONTAINING PROTEIN"/>
    <property type="match status" value="1"/>
</dbReference>
<proteinExistence type="predicted"/>
<dbReference type="GO" id="GO:0016787">
    <property type="term" value="F:hydrolase activity"/>
    <property type="evidence" value="ECO:0007669"/>
    <property type="project" value="UniProtKB-KW"/>
</dbReference>
<evidence type="ECO:0000259" key="2">
    <source>
        <dbReference type="Pfam" id="PF00144"/>
    </source>
</evidence>
<evidence type="ECO:0000256" key="1">
    <source>
        <dbReference type="ARBA" id="ARBA00022801"/>
    </source>
</evidence>
<gene>
    <name evidence="3" type="ORF">PQ472_07530</name>
</gene>
<accession>A0ABY7WNJ4</accession>
<feature type="domain" description="Beta-lactamase-related" evidence="2">
    <location>
        <begin position="13"/>
        <end position="316"/>
    </location>
</feature>
<evidence type="ECO:0000313" key="3">
    <source>
        <dbReference type="EMBL" id="WDF81777.1"/>
    </source>
</evidence>
<dbReference type="PANTHER" id="PTHR43283">
    <property type="entry name" value="BETA-LACTAMASE-RELATED"/>
    <property type="match status" value="1"/>
</dbReference>
<dbReference type="Gene3D" id="3.40.710.10">
    <property type="entry name" value="DD-peptidase/beta-lactamase superfamily"/>
    <property type="match status" value="1"/>
</dbReference>
<dbReference type="InterPro" id="IPR012338">
    <property type="entry name" value="Beta-lactam/transpept-like"/>
</dbReference>
<name>A0ABY7WNJ4_9LACO</name>
<sequence>MNQNLQRIYSEFDKKAHHMVSAGVTPGVTYALIDGKDVFTKRFGDEQAVPTHERLRPHQFWDMASLTKVLGTTPVFLEALNAGKLALDEPLVDVLPEFSEPSVTFQQLMTHTSKLDGYIPHRNALPADQLKHALITQLHINPKQGPGYVYRDVNFLLVGWALERIYGASIQSLMTKMAIDPFGMRDEATFHPDPAQTVPTTYTAEAGLRRGLVHDPKAAVLGEHAASAGMFATLAGLVRYVQVANGTYAQSVLPANWTRDLQHDFGGGRSLGFKLEYGPFGRTWLTHTGYTGGFLGFNPETQQGMVFLSSRCHPHVHPEFLDLRSDLIQTYLNLADTHESAE</sequence>
<dbReference type="RefSeq" id="WP_274258764.1">
    <property type="nucleotide sequence ID" value="NZ_CP117884.1"/>
</dbReference>
<organism evidence="3 4">
    <name type="scientific">Lacticaseibacillus pabuli</name>
    <dbReference type="NCBI Taxonomy" id="3025672"/>
    <lineage>
        <taxon>Bacteria</taxon>
        <taxon>Bacillati</taxon>
        <taxon>Bacillota</taxon>
        <taxon>Bacilli</taxon>
        <taxon>Lactobacillales</taxon>
        <taxon>Lactobacillaceae</taxon>
        <taxon>Lacticaseibacillus</taxon>
    </lineage>
</organism>
<dbReference type="InterPro" id="IPR050789">
    <property type="entry name" value="Diverse_Enzym_Activities"/>
</dbReference>
<reference evidence="3 4" key="1">
    <citation type="submission" date="2023-02" db="EMBL/GenBank/DDBJ databases">
        <title>Genome sequence of Lacticaseibacillus sp. KACC 23028.</title>
        <authorList>
            <person name="Kim S."/>
            <person name="Heo J."/>
            <person name="Kwon S.-W."/>
        </authorList>
    </citation>
    <scope>NUCLEOTIDE SEQUENCE [LARGE SCALE GENOMIC DNA]</scope>
    <source>
        <strain evidence="3 4">KACC 23028</strain>
    </source>
</reference>
<dbReference type="Proteomes" id="UP001220377">
    <property type="component" value="Chromosome"/>
</dbReference>
<keyword evidence="4" id="KW-1185">Reference proteome</keyword>
<dbReference type="SUPFAM" id="SSF56601">
    <property type="entry name" value="beta-lactamase/transpeptidase-like"/>
    <property type="match status" value="1"/>
</dbReference>
<protein>
    <submittedName>
        <fullName evidence="3">Serine hydrolase</fullName>
    </submittedName>
</protein>
<dbReference type="EMBL" id="CP117884">
    <property type="protein sequence ID" value="WDF81777.1"/>
    <property type="molecule type" value="Genomic_DNA"/>
</dbReference>
<keyword evidence="1 3" id="KW-0378">Hydrolase</keyword>
<dbReference type="Pfam" id="PF00144">
    <property type="entry name" value="Beta-lactamase"/>
    <property type="match status" value="1"/>
</dbReference>
<evidence type="ECO:0000313" key="4">
    <source>
        <dbReference type="Proteomes" id="UP001220377"/>
    </source>
</evidence>
<dbReference type="InterPro" id="IPR001466">
    <property type="entry name" value="Beta-lactam-related"/>
</dbReference>